<dbReference type="KEGG" id="vg:65133484"/>
<dbReference type="RefSeq" id="YP_010114882.1">
    <property type="nucleotide sequence ID" value="NC_055919.1"/>
</dbReference>
<accession>A0A898K9T5</accession>
<reference evidence="1" key="1">
    <citation type="submission" date="2021-01" db="EMBL/GenBank/DDBJ databases">
        <authorList>
            <person name="Li S."/>
            <person name="Lin Y."/>
        </authorList>
    </citation>
    <scope>NUCLEOTIDE SEQUENCE</scope>
</reference>
<proteinExistence type="predicted"/>
<name>A0A898K9T5_9CAUD</name>
<dbReference type="EMBL" id="MW495044">
    <property type="protein sequence ID" value="QSJ03636.1"/>
    <property type="molecule type" value="Genomic_DNA"/>
</dbReference>
<organism evidence="1 2">
    <name type="scientific">Klebsiella phage vB_KpnP_P184</name>
    <dbReference type="NCBI Taxonomy" id="2806547"/>
    <lineage>
        <taxon>Viruses</taxon>
        <taxon>Duplodnaviria</taxon>
        <taxon>Heunggongvirae</taxon>
        <taxon>Uroviricota</taxon>
        <taxon>Caudoviricetes</taxon>
        <taxon>Schitoviridae</taxon>
        <taxon>Efbeekayvirus</taxon>
        <taxon>Efbeekayvirus P184</taxon>
    </lineage>
</organism>
<dbReference type="GeneID" id="65133484"/>
<sequence length="92" mass="10128">MSFTKSKSTLITKTAPDGTVVGTETSTIDVTYQVKAVYINEASAYAELHVSYDGGTTWQLFQGYEVTIEYTSGTNCLDQAEAQILLLDEFKE</sequence>
<evidence type="ECO:0000313" key="1">
    <source>
        <dbReference type="EMBL" id="QSJ03636.1"/>
    </source>
</evidence>
<protein>
    <submittedName>
        <fullName evidence="1">Uncharacterized protein</fullName>
    </submittedName>
</protein>
<dbReference type="Proteomes" id="UP000663176">
    <property type="component" value="Segment"/>
</dbReference>
<keyword evidence="2" id="KW-1185">Reference proteome</keyword>
<evidence type="ECO:0000313" key="2">
    <source>
        <dbReference type="Proteomes" id="UP000663176"/>
    </source>
</evidence>